<protein>
    <submittedName>
        <fullName evidence="2">Uncharacterized protein</fullName>
    </submittedName>
</protein>
<evidence type="ECO:0000313" key="3">
    <source>
        <dbReference type="Proteomes" id="UP000077521"/>
    </source>
</evidence>
<dbReference type="Gene3D" id="3.40.50.1110">
    <property type="entry name" value="SGNH hydrolase"/>
    <property type="match status" value="1"/>
</dbReference>
<name>A0A8T8SB95_9BASI</name>
<evidence type="ECO:0000256" key="1">
    <source>
        <dbReference type="ARBA" id="ARBA00022801"/>
    </source>
</evidence>
<reference evidence="2" key="1">
    <citation type="submission" date="2016-04" db="EMBL/GenBank/DDBJ databases">
        <authorList>
            <person name="Nguyen H.D."/>
            <person name="Samba Siva P."/>
            <person name="Cullis J."/>
            <person name="Levesque C.A."/>
            <person name="Hambleton S."/>
        </authorList>
    </citation>
    <scope>NUCLEOTIDE SEQUENCE</scope>
    <source>
        <strain evidence="2">DAOMC 236416</strain>
    </source>
</reference>
<organism evidence="2 3">
    <name type="scientific">Tilletia indica</name>
    <dbReference type="NCBI Taxonomy" id="43049"/>
    <lineage>
        <taxon>Eukaryota</taxon>
        <taxon>Fungi</taxon>
        <taxon>Dikarya</taxon>
        <taxon>Basidiomycota</taxon>
        <taxon>Ustilaginomycotina</taxon>
        <taxon>Exobasidiomycetes</taxon>
        <taxon>Tilletiales</taxon>
        <taxon>Tilletiaceae</taxon>
        <taxon>Tilletia</taxon>
    </lineage>
</organism>
<dbReference type="Proteomes" id="UP000077521">
    <property type="component" value="Unassembled WGS sequence"/>
</dbReference>
<evidence type="ECO:0000313" key="2">
    <source>
        <dbReference type="EMBL" id="KAE8236336.1"/>
    </source>
</evidence>
<keyword evidence="3" id="KW-1185">Reference proteome</keyword>
<dbReference type="PANTHER" id="PTHR45648">
    <property type="entry name" value="GDSL LIPASE/ACYLHYDROLASE FAMILY PROTEIN (AFU_ORTHOLOGUE AFUA_4G14700)"/>
    <property type="match status" value="1"/>
</dbReference>
<dbReference type="InterPro" id="IPR036514">
    <property type="entry name" value="SGNH_hydro_sf"/>
</dbReference>
<gene>
    <name evidence="2" type="ORF">A4X13_0g9181</name>
</gene>
<dbReference type="OrthoDB" id="1600564at2759"/>
<sequence length="285" mass="31506">NCNGARFWLKDNVNALFPFPNCLPPPIGRADNGLAWPEFVANYRPDWDVKTYAVSASTCDSDLQNQGSVDIDGQLQLFQTRFKTQLFPRGLTDPPNTTVATLLIGGNDLAIIQQKAWGTLPSYASSKGTIDDSATCVKSKLNSMHKLGFRRFVLFELPPIDKGQMLGSTPDHAASTADKIARRNTLAKQYAADLVKQWNDGSTISIFPTVKLLTPMVTLNSAYEFKYGQGKYCNATCPDPYSYAWADGLHVSFRAFELLANAFVRFMDPNWKTGPIFSDINAGQL</sequence>
<feature type="non-terminal residue" evidence="2">
    <location>
        <position position="285"/>
    </location>
</feature>
<dbReference type="EMBL" id="LWDF02002273">
    <property type="protein sequence ID" value="KAE8236336.1"/>
    <property type="molecule type" value="Genomic_DNA"/>
</dbReference>
<keyword evidence="1" id="KW-0378">Hydrolase</keyword>
<dbReference type="GO" id="GO:0016787">
    <property type="term" value="F:hydrolase activity"/>
    <property type="evidence" value="ECO:0007669"/>
    <property type="project" value="UniProtKB-KW"/>
</dbReference>
<dbReference type="PANTHER" id="PTHR45648:SF22">
    <property type="entry name" value="GDSL LIPASE_ACYLHYDROLASE FAMILY PROTEIN (AFU_ORTHOLOGUE AFUA_4G14700)"/>
    <property type="match status" value="1"/>
</dbReference>
<dbReference type="AlphaFoldDB" id="A0A8T8SB95"/>
<dbReference type="InterPro" id="IPR051058">
    <property type="entry name" value="GDSL_Est/Lipase"/>
</dbReference>
<proteinExistence type="predicted"/>
<dbReference type="SUPFAM" id="SSF52266">
    <property type="entry name" value="SGNH hydrolase"/>
    <property type="match status" value="1"/>
</dbReference>
<comment type="caution">
    <text evidence="2">The sequence shown here is derived from an EMBL/GenBank/DDBJ whole genome shotgun (WGS) entry which is preliminary data.</text>
</comment>
<reference evidence="2" key="2">
    <citation type="journal article" date="2019" name="IMA Fungus">
        <title>Genome sequencing and comparison of five Tilletia species to identify candidate genes for the detection of regulated species infecting wheat.</title>
        <authorList>
            <person name="Nguyen H.D.T."/>
            <person name="Sultana T."/>
            <person name="Kesanakurti P."/>
            <person name="Hambleton S."/>
        </authorList>
    </citation>
    <scope>NUCLEOTIDE SEQUENCE</scope>
    <source>
        <strain evidence="2">DAOMC 236416</strain>
    </source>
</reference>
<accession>A0A8T8SB95</accession>